<proteinExistence type="predicted"/>
<dbReference type="AlphaFoldDB" id="A0A0A3J1D7"/>
<evidence type="ECO:0000313" key="2">
    <source>
        <dbReference type="EMBL" id="KGR89545.1"/>
    </source>
</evidence>
<dbReference type="EMBL" id="JPVQ01000042">
    <property type="protein sequence ID" value="KGR89545.1"/>
    <property type="molecule type" value="Genomic_DNA"/>
</dbReference>
<reference evidence="2 3" key="1">
    <citation type="submission" date="2014-02" db="EMBL/GenBank/DDBJ databases">
        <title>Draft genome sequence of Lysinibacillus massiliensis CCUG 49529.</title>
        <authorList>
            <person name="Zhang F."/>
            <person name="Wang G."/>
            <person name="Zhang L."/>
        </authorList>
    </citation>
    <scope>NUCLEOTIDE SEQUENCE [LARGE SCALE GENOMIC DNA]</scope>
    <source>
        <strain evidence="2 3">CCUG 49529</strain>
    </source>
</reference>
<dbReference type="Proteomes" id="UP000030595">
    <property type="component" value="Unassembled WGS sequence"/>
</dbReference>
<dbReference type="RefSeq" id="WP_036178956.1">
    <property type="nucleotide sequence ID" value="NZ_AVCZ01000042.1"/>
</dbReference>
<protein>
    <submittedName>
        <fullName evidence="2">Uncharacterized protein</fullName>
    </submittedName>
</protein>
<keyword evidence="3" id="KW-1185">Reference proteome</keyword>
<evidence type="ECO:0000313" key="3">
    <source>
        <dbReference type="Proteomes" id="UP000030595"/>
    </source>
</evidence>
<comment type="caution">
    <text evidence="2">The sequence shown here is derived from an EMBL/GenBank/DDBJ whole genome shotgun (WGS) entry which is preliminary data.</text>
</comment>
<gene>
    <name evidence="2" type="ORF">CD30_16455</name>
</gene>
<accession>A0A0A3J1D7</accession>
<dbReference type="OrthoDB" id="2919494at2"/>
<sequence>MVRRVRISVVTPKTEEQQKGKARVRINRKNASNNSLKPKTRIVVEEGFNEVLTANDKAVQITYTR</sequence>
<name>A0A0A3J1D7_9BACL</name>
<evidence type="ECO:0000256" key="1">
    <source>
        <dbReference type="SAM" id="MobiDB-lite"/>
    </source>
</evidence>
<feature type="region of interest" description="Disordered" evidence="1">
    <location>
        <begin position="1"/>
        <end position="23"/>
    </location>
</feature>
<organism evidence="2 3">
    <name type="scientific">Ureibacillus massiliensis 4400831 = CIP 108448 = CCUG 49529</name>
    <dbReference type="NCBI Taxonomy" id="1211035"/>
    <lineage>
        <taxon>Bacteria</taxon>
        <taxon>Bacillati</taxon>
        <taxon>Bacillota</taxon>
        <taxon>Bacilli</taxon>
        <taxon>Bacillales</taxon>
        <taxon>Caryophanaceae</taxon>
        <taxon>Ureibacillus</taxon>
    </lineage>
</organism>